<evidence type="ECO:0000313" key="4">
    <source>
        <dbReference type="EMBL" id="UFP95814.1"/>
    </source>
</evidence>
<evidence type="ECO:0000256" key="2">
    <source>
        <dbReference type="ARBA" id="ARBA00022679"/>
    </source>
</evidence>
<proteinExistence type="predicted"/>
<keyword evidence="1 4" id="KW-0489">Methyltransferase</keyword>
<dbReference type="Gene3D" id="3.40.50.150">
    <property type="entry name" value="Vaccinia Virus protein VP39"/>
    <property type="match status" value="2"/>
</dbReference>
<dbReference type="EMBL" id="CP063845">
    <property type="protein sequence ID" value="UFP95814.1"/>
    <property type="molecule type" value="Genomic_DNA"/>
</dbReference>
<keyword evidence="5" id="KW-1185">Reference proteome</keyword>
<dbReference type="GO" id="GO:0032259">
    <property type="term" value="P:methylation"/>
    <property type="evidence" value="ECO:0007669"/>
    <property type="project" value="UniProtKB-KW"/>
</dbReference>
<dbReference type="InterPro" id="IPR029063">
    <property type="entry name" value="SAM-dependent_MTases_sf"/>
</dbReference>
<gene>
    <name evidence="4" type="ORF">ISF26_06160</name>
</gene>
<dbReference type="SUPFAM" id="SSF53335">
    <property type="entry name" value="S-adenosyl-L-methionine-dependent methyltransferases"/>
    <property type="match status" value="2"/>
</dbReference>
<feature type="domain" description="DNA methylase N-4/N-6" evidence="3">
    <location>
        <begin position="82"/>
        <end position="150"/>
    </location>
</feature>
<protein>
    <submittedName>
        <fullName evidence="4">DNA methylase</fullName>
    </submittedName>
</protein>
<dbReference type="InterPro" id="IPR002941">
    <property type="entry name" value="DNA_methylase_N4/N6"/>
</dbReference>
<dbReference type="GO" id="GO:0008168">
    <property type="term" value="F:methyltransferase activity"/>
    <property type="evidence" value="ECO:0007669"/>
    <property type="project" value="UniProtKB-KW"/>
</dbReference>
<keyword evidence="2" id="KW-0808">Transferase</keyword>
<sequence>MSKSHKVSPRRLRLLARVAEFFAPATRREDLSLSHHLEAMRGAPESAKDWLEVAAARGWSSEQLRLAILGQGDPTKYSWLRCGTFWYFSGCDPRFGVEYPGRIPGQIAANAIHYFTEPGDLVVDPMAGGGSTLDAARYLGRRCLGYDLAPARPDIGHNDALAGLPREAGGARLVFIDPPYGSIARGKYGKHPQCLSNLDERSFLDALVRVSGHCQNALTQGGHLVVVIQSVSNWTGNTVFRVEERMSAHGWQLKRRIQIPISHQHISSNVMRWARDNRQMVNTDRDLLVFRKPPCG</sequence>
<accession>A0ABY3PQ93</accession>
<evidence type="ECO:0000313" key="5">
    <source>
        <dbReference type="Proteomes" id="UP001054846"/>
    </source>
</evidence>
<name>A0ABY3PQ93_9CYAN</name>
<dbReference type="RefSeq" id="WP_230843040.1">
    <property type="nucleotide sequence ID" value="NZ_CP063845.1"/>
</dbReference>
<dbReference type="Proteomes" id="UP001054846">
    <property type="component" value="Chromosome"/>
</dbReference>
<evidence type="ECO:0000259" key="3">
    <source>
        <dbReference type="Pfam" id="PF01555"/>
    </source>
</evidence>
<dbReference type="Pfam" id="PF01555">
    <property type="entry name" value="N6_N4_Mtase"/>
    <property type="match status" value="1"/>
</dbReference>
<reference evidence="4 5" key="1">
    <citation type="journal article" date="2021" name="Genome Biol. Evol.">
        <title>Complete Genome Sequencing of a Novel Gloeobacter Species from a Waterfall Cave in Mexico.</title>
        <authorList>
            <person name="Saw J.H."/>
            <person name="Cardona T."/>
            <person name="Montejano G."/>
        </authorList>
    </citation>
    <scope>NUCLEOTIDE SEQUENCE [LARGE SCALE GENOMIC DNA]</scope>
    <source>
        <strain evidence="4">MG652769</strain>
    </source>
</reference>
<evidence type="ECO:0000256" key="1">
    <source>
        <dbReference type="ARBA" id="ARBA00022603"/>
    </source>
</evidence>
<organism evidence="4 5">
    <name type="scientific">Gloeobacter morelensis MG652769</name>
    <dbReference type="NCBI Taxonomy" id="2781736"/>
    <lineage>
        <taxon>Bacteria</taxon>
        <taxon>Bacillati</taxon>
        <taxon>Cyanobacteriota</taxon>
        <taxon>Cyanophyceae</taxon>
        <taxon>Gloeobacterales</taxon>
        <taxon>Gloeobacteraceae</taxon>
        <taxon>Gloeobacter</taxon>
        <taxon>Gloeobacter morelensis</taxon>
    </lineage>
</organism>